<dbReference type="InterPro" id="IPR036855">
    <property type="entry name" value="Znf_CCCH_sf"/>
</dbReference>
<dbReference type="Proteomes" id="UP000769528">
    <property type="component" value="Unassembled WGS sequence"/>
</dbReference>
<dbReference type="GO" id="GO:0000209">
    <property type="term" value="P:protein polyubiquitination"/>
    <property type="evidence" value="ECO:0007669"/>
    <property type="project" value="InterPro"/>
</dbReference>
<reference evidence="8" key="1">
    <citation type="journal article" date="2021" name="Open Biol.">
        <title>Shared evolutionary footprints suggest mitochondrial oxidative damage underlies multiple complex I losses in fungi.</title>
        <authorList>
            <person name="Schikora-Tamarit M.A."/>
            <person name="Marcet-Houben M."/>
            <person name="Nosek J."/>
            <person name="Gabaldon T."/>
        </authorList>
    </citation>
    <scope>NUCLEOTIDE SEQUENCE</scope>
    <source>
        <strain evidence="8">CBS6341</strain>
    </source>
</reference>
<evidence type="ECO:0000313" key="8">
    <source>
        <dbReference type="EMBL" id="KAH3679402.1"/>
    </source>
</evidence>
<dbReference type="InterPro" id="IPR000571">
    <property type="entry name" value="Znf_CCCH"/>
</dbReference>
<reference evidence="8" key="2">
    <citation type="submission" date="2021-01" db="EMBL/GenBank/DDBJ databases">
        <authorList>
            <person name="Schikora-Tamarit M.A."/>
        </authorList>
    </citation>
    <scope>NUCLEOTIDE SEQUENCE</scope>
    <source>
        <strain evidence="8">CBS6341</strain>
    </source>
</reference>
<dbReference type="Pfam" id="PF00642">
    <property type="entry name" value="zf-CCCH"/>
    <property type="match status" value="1"/>
</dbReference>
<dbReference type="SUPFAM" id="SSF90229">
    <property type="entry name" value="CCCH zinc finger"/>
    <property type="match status" value="1"/>
</dbReference>
<feature type="compositionally biased region" description="Low complexity" evidence="6">
    <location>
        <begin position="142"/>
        <end position="171"/>
    </location>
</feature>
<evidence type="ECO:0000313" key="9">
    <source>
        <dbReference type="Proteomes" id="UP000769528"/>
    </source>
</evidence>
<feature type="compositionally biased region" description="Polar residues" evidence="6">
    <location>
        <begin position="172"/>
        <end position="192"/>
    </location>
</feature>
<evidence type="ECO:0000256" key="1">
    <source>
        <dbReference type="ARBA" id="ARBA00022723"/>
    </source>
</evidence>
<dbReference type="GO" id="GO:0061630">
    <property type="term" value="F:ubiquitin protein ligase activity"/>
    <property type="evidence" value="ECO:0007669"/>
    <property type="project" value="InterPro"/>
</dbReference>
<dbReference type="PROSITE" id="PS50103">
    <property type="entry name" value="ZF_C3H1"/>
    <property type="match status" value="2"/>
</dbReference>
<dbReference type="Gene3D" id="1.20.120.1350">
    <property type="entry name" value="Pneumovirus matrix protein 2 (M2), zinc-binding domain"/>
    <property type="match status" value="1"/>
</dbReference>
<feature type="zinc finger region" description="C3H1-type" evidence="5">
    <location>
        <begin position="31"/>
        <end position="58"/>
    </location>
</feature>
<keyword evidence="3 5" id="KW-0863">Zinc-finger</keyword>
<gene>
    <name evidence="8" type="ORF">WICMUC_001022</name>
</gene>
<dbReference type="GO" id="GO:0008270">
    <property type="term" value="F:zinc ion binding"/>
    <property type="evidence" value="ECO:0007669"/>
    <property type="project" value="UniProtKB-KW"/>
</dbReference>
<evidence type="ECO:0000256" key="2">
    <source>
        <dbReference type="ARBA" id="ARBA00022737"/>
    </source>
</evidence>
<feature type="compositionally biased region" description="Polar residues" evidence="6">
    <location>
        <begin position="126"/>
        <end position="141"/>
    </location>
</feature>
<evidence type="ECO:0000256" key="6">
    <source>
        <dbReference type="SAM" id="MobiDB-lite"/>
    </source>
</evidence>
<dbReference type="PANTHER" id="PTHR11224">
    <property type="entry name" value="MAKORIN-RELATED"/>
    <property type="match status" value="1"/>
</dbReference>
<sequence>MQTRRNTNDNLVSGTAIIQSVEVSKSPPSKNLAHVPCKFFKQGACQAGDSCPFSHVLDSTTDTTPCKYFQKGNCKFGVKCALAHILPDGRRVNPKSLAQVYQNHNIQNQNSNKGFFSINTTSATSSQNIVQTTTSTESHNLSPNNSYSYGKNGSNDLNSYYSSVNQSSNGSLTGTSPTFNNSYSQTNPNLVFPETSPSYQRTYTNERLSYSSIWNPTPSNNGKPTFRSASHSSVLRPFVAPYNSVDFSESAILDDEYDDENDVFEEDFVPSSLSDLLTPQELQRRGSRPSSISKPFLNFNVPLSSQSLVESIQSNQTEEIEETQFKMDDEFNHETVFKNSSSPHNVSELRI</sequence>
<dbReference type="EMBL" id="JAEUBF010000315">
    <property type="protein sequence ID" value="KAH3679402.1"/>
    <property type="molecule type" value="Genomic_DNA"/>
</dbReference>
<proteinExistence type="predicted"/>
<evidence type="ECO:0000256" key="3">
    <source>
        <dbReference type="ARBA" id="ARBA00022771"/>
    </source>
</evidence>
<name>A0A9P8PWE8_9ASCO</name>
<dbReference type="SMART" id="SM00356">
    <property type="entry name" value="ZnF_C3H1"/>
    <property type="match status" value="2"/>
</dbReference>
<organism evidence="8 9">
    <name type="scientific">Wickerhamomyces mucosus</name>
    <dbReference type="NCBI Taxonomy" id="1378264"/>
    <lineage>
        <taxon>Eukaryota</taxon>
        <taxon>Fungi</taxon>
        <taxon>Dikarya</taxon>
        <taxon>Ascomycota</taxon>
        <taxon>Saccharomycotina</taxon>
        <taxon>Saccharomycetes</taxon>
        <taxon>Phaffomycetales</taxon>
        <taxon>Wickerhamomycetaceae</taxon>
        <taxon>Wickerhamomyces</taxon>
    </lineage>
</organism>
<keyword evidence="9" id="KW-1185">Reference proteome</keyword>
<keyword evidence="4 5" id="KW-0862">Zinc</keyword>
<evidence type="ECO:0000256" key="4">
    <source>
        <dbReference type="ARBA" id="ARBA00022833"/>
    </source>
</evidence>
<dbReference type="OrthoDB" id="411372at2759"/>
<keyword evidence="1 5" id="KW-0479">Metal-binding</keyword>
<protein>
    <recommendedName>
        <fullName evidence="7">C3H1-type domain-containing protein</fullName>
    </recommendedName>
</protein>
<feature type="region of interest" description="Disordered" evidence="6">
    <location>
        <begin position="126"/>
        <end position="192"/>
    </location>
</feature>
<dbReference type="Gene3D" id="4.10.1000.10">
    <property type="entry name" value="Zinc finger, CCCH-type"/>
    <property type="match status" value="1"/>
</dbReference>
<feature type="domain" description="C3H1-type" evidence="7">
    <location>
        <begin position="60"/>
        <end position="87"/>
    </location>
</feature>
<accession>A0A9P8PWE8</accession>
<keyword evidence="2" id="KW-0677">Repeat</keyword>
<dbReference type="InterPro" id="IPR041367">
    <property type="entry name" value="Znf-CCCH_4"/>
</dbReference>
<dbReference type="PANTHER" id="PTHR11224:SF10">
    <property type="entry name" value="IP09428P-RELATED"/>
    <property type="match status" value="1"/>
</dbReference>
<feature type="zinc finger region" description="C3H1-type" evidence="5">
    <location>
        <begin position="60"/>
        <end position="87"/>
    </location>
</feature>
<comment type="caution">
    <text evidence="8">The sequence shown here is derived from an EMBL/GenBank/DDBJ whole genome shotgun (WGS) entry which is preliminary data.</text>
</comment>
<dbReference type="AlphaFoldDB" id="A0A9P8PWE8"/>
<dbReference type="InterPro" id="IPR045072">
    <property type="entry name" value="MKRN-like"/>
</dbReference>
<dbReference type="Pfam" id="PF18044">
    <property type="entry name" value="zf-CCCH_4"/>
    <property type="match status" value="1"/>
</dbReference>
<feature type="domain" description="C3H1-type" evidence="7">
    <location>
        <begin position="31"/>
        <end position="58"/>
    </location>
</feature>
<evidence type="ECO:0000259" key="7">
    <source>
        <dbReference type="PROSITE" id="PS50103"/>
    </source>
</evidence>
<evidence type="ECO:0000256" key="5">
    <source>
        <dbReference type="PROSITE-ProRule" id="PRU00723"/>
    </source>
</evidence>